<dbReference type="SUPFAM" id="SSF52047">
    <property type="entry name" value="RNI-like"/>
    <property type="match status" value="1"/>
</dbReference>
<dbReference type="Proteomes" id="UP000030671">
    <property type="component" value="Unassembled WGS sequence"/>
</dbReference>
<dbReference type="RefSeq" id="XP_009540714.1">
    <property type="nucleotide sequence ID" value="XM_009542419.1"/>
</dbReference>
<name>W4KLX4_HETIT</name>
<proteinExistence type="predicted"/>
<dbReference type="GeneID" id="20669511"/>
<dbReference type="EMBL" id="KI925454">
    <property type="protein sequence ID" value="ETW86719.1"/>
    <property type="molecule type" value="Genomic_DNA"/>
</dbReference>
<protein>
    <recommendedName>
        <fullName evidence="4">F-box domain-containing protein</fullName>
    </recommendedName>
</protein>
<evidence type="ECO:0000313" key="3">
    <source>
        <dbReference type="Proteomes" id="UP000030671"/>
    </source>
</evidence>
<dbReference type="AlphaFoldDB" id="W4KLX4"/>
<dbReference type="KEGG" id="hir:HETIRDRAFT_307628"/>
<dbReference type="OrthoDB" id="3353982at2759"/>
<dbReference type="InParanoid" id="W4KLX4"/>
<feature type="region of interest" description="Disordered" evidence="1">
    <location>
        <begin position="352"/>
        <end position="382"/>
    </location>
</feature>
<keyword evidence="3" id="KW-1185">Reference proteome</keyword>
<evidence type="ECO:0008006" key="4">
    <source>
        <dbReference type="Google" id="ProtNLM"/>
    </source>
</evidence>
<sequence>MSQNAASLANLPAELYASILDFVPTLELQYAALSLRRALPHAPIPEQPMFYHVRLISGLRLAQFASRTRERKDLAALVRTFLLEAWSADANVVIKLIRQLPNVTRLSLCIGPDFAPERLEELFSKPIRGLKFIFLRFRPYVKKANYYQSLKGAYFDSTLDAFANWDESELPSVSIIQDPLDPQSARRNNFAQPLVFFRLDSFKGLHSSRLFKHVRNYRLRIPARGVGPVMHRHPGALPSIDLLDLSTCNITSLDLEELLGRFTGLRHLLLDNCPLTLGEPLDGQWRALGRSCAMAGIKQAKEREKKLKAWLEAERAAALQLQAALLAGDSDAPGPVALNTPRARRGRRGLATATISIRDRPSTAPPPRATLPRGEGHPSVPPIPKVRIFSSLPALRNLTLTTASTVTPARHAQLRFEFENGWQEGLLVVSDHRRRLRTSWTNKVARIMRISDADNGSGETGYDGLVDVGVDGMFVASEAMDEGRCPSLCLAGPGERDGFAHVDDCAHQVASEVWEDTL</sequence>
<accession>W4KLX4</accession>
<evidence type="ECO:0000256" key="1">
    <source>
        <dbReference type="SAM" id="MobiDB-lite"/>
    </source>
</evidence>
<evidence type="ECO:0000313" key="2">
    <source>
        <dbReference type="EMBL" id="ETW86719.1"/>
    </source>
</evidence>
<dbReference type="eggNOG" id="ENOG502S284">
    <property type="taxonomic scope" value="Eukaryota"/>
</dbReference>
<dbReference type="HOGENOM" id="CLU_037355_0_0_1"/>
<gene>
    <name evidence="2" type="ORF">HETIRDRAFT_307628</name>
</gene>
<organism evidence="2 3">
    <name type="scientific">Heterobasidion irregulare (strain TC 32-1)</name>
    <dbReference type="NCBI Taxonomy" id="747525"/>
    <lineage>
        <taxon>Eukaryota</taxon>
        <taxon>Fungi</taxon>
        <taxon>Dikarya</taxon>
        <taxon>Basidiomycota</taxon>
        <taxon>Agaricomycotina</taxon>
        <taxon>Agaricomycetes</taxon>
        <taxon>Russulales</taxon>
        <taxon>Bondarzewiaceae</taxon>
        <taxon>Heterobasidion</taxon>
        <taxon>Heterobasidion annosum species complex</taxon>
    </lineage>
</organism>
<reference evidence="2 3" key="1">
    <citation type="journal article" date="2012" name="New Phytol.">
        <title>Insight into trade-off between wood decay and parasitism from the genome of a fungal forest pathogen.</title>
        <authorList>
            <person name="Olson A."/>
            <person name="Aerts A."/>
            <person name="Asiegbu F."/>
            <person name="Belbahri L."/>
            <person name="Bouzid O."/>
            <person name="Broberg A."/>
            <person name="Canback B."/>
            <person name="Coutinho P.M."/>
            <person name="Cullen D."/>
            <person name="Dalman K."/>
            <person name="Deflorio G."/>
            <person name="van Diepen L.T."/>
            <person name="Dunand C."/>
            <person name="Duplessis S."/>
            <person name="Durling M."/>
            <person name="Gonthier P."/>
            <person name="Grimwood J."/>
            <person name="Fossdal C.G."/>
            <person name="Hansson D."/>
            <person name="Henrissat B."/>
            <person name="Hietala A."/>
            <person name="Himmelstrand K."/>
            <person name="Hoffmeister D."/>
            <person name="Hogberg N."/>
            <person name="James T.Y."/>
            <person name="Karlsson M."/>
            <person name="Kohler A."/>
            <person name="Kues U."/>
            <person name="Lee Y.H."/>
            <person name="Lin Y.C."/>
            <person name="Lind M."/>
            <person name="Lindquist E."/>
            <person name="Lombard V."/>
            <person name="Lucas S."/>
            <person name="Lunden K."/>
            <person name="Morin E."/>
            <person name="Murat C."/>
            <person name="Park J."/>
            <person name="Raffaello T."/>
            <person name="Rouze P."/>
            <person name="Salamov A."/>
            <person name="Schmutz J."/>
            <person name="Solheim H."/>
            <person name="Stahlberg J."/>
            <person name="Velez H."/>
            <person name="de Vries R.P."/>
            <person name="Wiebenga A."/>
            <person name="Woodward S."/>
            <person name="Yakovlev I."/>
            <person name="Garbelotto M."/>
            <person name="Martin F."/>
            <person name="Grigoriev I.V."/>
            <person name="Stenlid J."/>
        </authorList>
    </citation>
    <scope>NUCLEOTIDE SEQUENCE [LARGE SCALE GENOMIC DNA]</scope>
    <source>
        <strain evidence="2 3">TC 32-1</strain>
    </source>
</reference>